<name>A0AA39LE41_9BILA</name>
<evidence type="ECO:0000256" key="1">
    <source>
        <dbReference type="SAM" id="MobiDB-lite"/>
    </source>
</evidence>
<keyword evidence="6" id="KW-1185">Reference proteome</keyword>
<reference evidence="5" key="1">
    <citation type="submission" date="2023-06" db="EMBL/GenBank/DDBJ databases">
        <title>Genomic analysis of the entomopathogenic nematode Steinernema hermaphroditum.</title>
        <authorList>
            <person name="Schwarz E.M."/>
            <person name="Heppert J.K."/>
            <person name="Baniya A."/>
            <person name="Schwartz H.T."/>
            <person name="Tan C.-H."/>
            <person name="Antoshechkin I."/>
            <person name="Sternberg P.W."/>
            <person name="Goodrich-Blair H."/>
            <person name="Dillman A.R."/>
        </authorList>
    </citation>
    <scope>NUCLEOTIDE SEQUENCE</scope>
    <source>
        <strain evidence="5">PS9179</strain>
        <tissue evidence="5">Whole animal</tissue>
    </source>
</reference>
<dbReference type="InterPro" id="IPR022145">
    <property type="entry name" value="INTS1_RPB2-bd"/>
</dbReference>
<feature type="domain" description="Integrator complex subunit 1 INTS2-binding" evidence="4">
    <location>
        <begin position="1020"/>
        <end position="1252"/>
    </location>
</feature>
<dbReference type="PANTHER" id="PTHR21224:SF1">
    <property type="entry name" value="INTEGRATOR COMPLEX SUBUNIT 1"/>
    <property type="match status" value="1"/>
</dbReference>
<dbReference type="PANTHER" id="PTHR21224">
    <property type="entry name" value="INTEGRATOR COMPLEX SUBUNIT 1"/>
    <property type="match status" value="1"/>
</dbReference>
<gene>
    <name evidence="5" type="ORF">QR680_000462</name>
</gene>
<accession>A0AA39LE41</accession>
<sequence>MPPPSRLEKIKGKAASQLFTLGKPSKDSGGASTSQQRPPKRPLPNSSANDTSPSTSAPHKKKRLDPRLSQRAANATAASAKPVPQKSVAAGAPSLFSKGGAFSIVGGGAKNRVVASGTSVDVVGGGRVGSIPSSSSYSTASVSSLLNDGVFSVDLQSWKKQCADVQFSIAEFSNLAESAKAANDSDQLAKVVCCALKTFENHSAPISSVVSTLCALFGQETDLASKQIVQSALFSTLHTLGTSADRERHSERIGYVITLLESALSHLDEWPIEVVSLAVADSLDKRGWIDHSTASALVPKIFSAFGTCFPSEEMISAAGIPIHWKRCGEGRTRFKNHSKEISCMRVKLADILEKCLLQRESAQKEAVSKNAIRTMSVCCGFSDFRAMATKRLDAWLLNAKLQRCAIELFMFLACNVGSEGTEGYMPLMKFLTHMKSMSSKQISNIYMVVIKEIIQNDQNAIAVLAGYLMDGEFSDHKSGYSMPVLQHLFTANQRITRKVMAEKFVRMVDREEHIRQLRTFMKEFVRTYLRSEFSFAPFVEDLLNAASKRYENEHMPRIFFQGLIDTVCSLPFLGFASTTVKHVLHSRGKGTATSSQVETITRLSLQFAEFFTVCIEWLKTVQVEDGQMVYVPAFYKVLYLNQHSDYYWVGAENGPTEQDLSTLMKLIAEAPIKELLVESLFSVGLSDEAPIDGCLVLDLLWKLTSRVLQSNDGFTMKGGPLVSASKAVFVDNLFRLCVFRGDPQRPLDSRDQGRFSIKEAYWKAWMVALVWCYMNRTILPIAYEKYSTLRMIIQFSVTKDYSFPPPSFGQFTSAEKIAEAERTTAETEGQAIVDMEASCWKVPATVENSRFINRLCFNDPTGPIRAPTEEFLAELRNINVSAKGNSRIGVNLCQCRSPDILLDLIKDQGAQRAMPSITEIATTSGQAIHHLPLLCLAQISVYCIANSESIGGNGSLSEENMESIGAKLKHYLGDANSSVDKVKELVFYLVKQLGAPTAIQRNASVRLLRRLLGNTTDSGVLSNLSDVVHFDEMKHDICMSLASEACSVESSARLLIEYITFIRNNLEIQAWHEACVATKLSLLVDHSVESQDAVHEALMDFYADYVNAARTGEGKIDWSFDSTTDIDRLRVKFADFTVSLTAPAVSAMTKLLCSAKQDCSVEALGNGFTTLMQLWFPTDESKRPVVEKYDESGELTKMELLPADLKKKMLCANDERVASVALEGIDTAEALRFIRVFGLSLKAARKLLEIIESGISGVTDLNELKKAAPFIESYSADVDMDTPMFADRFKLLSTDVKKEGDIQEVPAVVNFVPFNGNARVEDVDMREICEFPNEKAVEEFMEEAIGEKQMQQSDDRINSLGGNQSPKWANFMVAVSTDPQVAQWALSALDKRLTPFLERDQVDLLVLLMRLMDCAAKSSDLAMSFGTFAEKVEKMSEAPAFIISTLRKLHSKPMKPQFGFRRSVPDAQGKAGIDLSILDADATLRKLIDIGGTGQPRTVFRLNDFDINRLINHYVLLCPEIVDHPASSSENSAAVTKIRQMFASSSDAVHRLILVIPHRAKKSAIEFVYETVLSGVDERLNVPFVLDFVGACVLAADVEARCLPNAKQTAIFVEYFIVELMQIAANTSASKREQSTLKRLTANASVLEIIIAESKQKDDVIQQLLDLFNAQLLKLPASVEDERKLEAVKRIVSKLASIFPVFALNDASLLKNEISPPTVENMATHDRNMHQLILDMFVNYEKTNDQSANGKAYLEKLMNDAKNQPSVFVRHIPLLISKLYTVSQLPMGVKRMKDVGYYDVFVFILRAIVTADPESFETEADMHKVFEFYFEYFKNKISKTKSAYIELVKVLADVCLLYMERCKATAQDYLLKKITYLIEMKKYCHDYVALRLIIDSLPNCPEKQALANQQSRPRDHYQRDPRDRRDYYKR</sequence>
<dbReference type="EMBL" id="JAUCMV010000005">
    <property type="protein sequence ID" value="KAK0393903.1"/>
    <property type="molecule type" value="Genomic_DNA"/>
</dbReference>
<feature type="region of interest" description="Disordered" evidence="1">
    <location>
        <begin position="1905"/>
        <end position="1930"/>
    </location>
</feature>
<dbReference type="InterPro" id="IPR038902">
    <property type="entry name" value="INTS1"/>
</dbReference>
<evidence type="ECO:0000313" key="5">
    <source>
        <dbReference type="EMBL" id="KAK0393903.1"/>
    </source>
</evidence>
<feature type="compositionally biased region" description="Basic and acidic residues" evidence="1">
    <location>
        <begin position="1"/>
        <end position="11"/>
    </location>
</feature>
<evidence type="ECO:0008006" key="7">
    <source>
        <dbReference type="Google" id="ProtNLM"/>
    </source>
</evidence>
<feature type="domain" description="Integrator complex subunit 1 RPB2-binding" evidence="2">
    <location>
        <begin position="349"/>
        <end position="500"/>
    </location>
</feature>
<dbReference type="InterPro" id="IPR053966">
    <property type="entry name" value="INTS1_INTS2-bd"/>
</dbReference>
<comment type="caution">
    <text evidence="5">The sequence shown here is derived from an EMBL/GenBank/DDBJ whole genome shotgun (WGS) entry which is preliminary data.</text>
</comment>
<dbReference type="GO" id="GO:0032039">
    <property type="term" value="C:integrator complex"/>
    <property type="evidence" value="ECO:0007669"/>
    <property type="project" value="InterPro"/>
</dbReference>
<evidence type="ECO:0000259" key="4">
    <source>
        <dbReference type="Pfam" id="PF22929"/>
    </source>
</evidence>
<organism evidence="5 6">
    <name type="scientific">Steinernema hermaphroditum</name>
    <dbReference type="NCBI Taxonomy" id="289476"/>
    <lineage>
        <taxon>Eukaryota</taxon>
        <taxon>Metazoa</taxon>
        <taxon>Ecdysozoa</taxon>
        <taxon>Nematoda</taxon>
        <taxon>Chromadorea</taxon>
        <taxon>Rhabditida</taxon>
        <taxon>Tylenchina</taxon>
        <taxon>Panagrolaimomorpha</taxon>
        <taxon>Strongyloidoidea</taxon>
        <taxon>Steinernematidae</taxon>
        <taxon>Steinernema</taxon>
    </lineage>
</organism>
<dbReference type="Pfam" id="PF12432">
    <property type="entry name" value="INTS1_RP2B-bd"/>
    <property type="match status" value="1"/>
</dbReference>
<protein>
    <recommendedName>
        <fullName evidence="7">DUF3677 domain-containing protein</fullName>
    </recommendedName>
</protein>
<dbReference type="Pfam" id="PF22929">
    <property type="entry name" value="INTS1_INTS2-bd"/>
    <property type="match status" value="1"/>
</dbReference>
<feature type="compositionally biased region" description="Basic and acidic residues" evidence="1">
    <location>
        <begin position="1912"/>
        <end position="1930"/>
    </location>
</feature>
<evidence type="ECO:0000259" key="3">
    <source>
        <dbReference type="Pfam" id="PF22927"/>
    </source>
</evidence>
<feature type="domain" description="Integrator complex subunit 1 R3" evidence="3">
    <location>
        <begin position="1726"/>
        <end position="1883"/>
    </location>
</feature>
<feature type="compositionally biased region" description="Polar residues" evidence="1">
    <location>
        <begin position="44"/>
        <end position="57"/>
    </location>
</feature>
<dbReference type="Proteomes" id="UP001175271">
    <property type="component" value="Unassembled WGS sequence"/>
</dbReference>
<dbReference type="GO" id="GO:0034474">
    <property type="term" value="P:U2 snRNA 3'-end processing"/>
    <property type="evidence" value="ECO:0007669"/>
    <property type="project" value="InterPro"/>
</dbReference>
<evidence type="ECO:0000259" key="2">
    <source>
        <dbReference type="Pfam" id="PF12432"/>
    </source>
</evidence>
<evidence type="ECO:0000313" key="6">
    <source>
        <dbReference type="Proteomes" id="UP001175271"/>
    </source>
</evidence>
<dbReference type="Pfam" id="PF22927">
    <property type="entry name" value="INT1_R3"/>
    <property type="match status" value="1"/>
</dbReference>
<feature type="region of interest" description="Disordered" evidence="1">
    <location>
        <begin position="1"/>
        <end position="88"/>
    </location>
</feature>
<proteinExistence type="predicted"/>
<dbReference type="InterPro" id="IPR053964">
    <property type="entry name" value="INT1_R3"/>
</dbReference>